<evidence type="ECO:0000313" key="1">
    <source>
        <dbReference type="EMBL" id="KAJ0086596.1"/>
    </source>
</evidence>
<dbReference type="EMBL" id="CM047906">
    <property type="protein sequence ID" value="KAJ0086596.1"/>
    <property type="molecule type" value="Genomic_DNA"/>
</dbReference>
<dbReference type="Proteomes" id="UP001164250">
    <property type="component" value="Chromosome 10"/>
</dbReference>
<accession>A0ACC1AIV4</accession>
<sequence length="1511" mass="171280">MIPLCGLPEKDSVDGSEPPIATLCEEEVVMDNGILQVTLSNPEGIVTGVRYGNIDNLLEVINDESNRGYWDLVWSAPRSTGTTGIFDVIKGTSFNVIVENDEQVEISFTRAWDTSQEGKLVPLNIDKRFVLLRGCSGFYSYAIYEHLAEWPAFNLAETRIAFKLRKDKFHYMAIADNRQRNMPLPDDRLPPRGQALAYPEAVLLVNPLEPDLKGEVYLSAHYSGEDLVPKVNAGELWKKVFGPVFMYCNSLFEGADPLWLWDDGKDFRGFPEVGPKGYVYDDYISPSGAFVGLAPPSEMLDLGKENARTTGSGLEQMKMAFSPLIIYAQATITFMLGFLVSLEITNTMLLLTSPRYCCDIDMSVLVYEPPRNGPTLWEIGIPDRSPVEFYVPDPNPKYINKLYVNHPDRFRQYGLWERYAELYPNEDLVYTVGTSDYAKDWLFAQVTRKKDNNTYQGTTWQIKFTLEDLDQSSTYKLRVAIASATFSELRVRVNNPNANRPLFSSGLIGQDNSIARHGIHGRYWLFNVDVPGARLVAGDNTIFLTQPRSTSPFQGIMYDYIRFEGLILYRLGEGRVVLDNGVLQVTLSNPKGFVTGIRYNGIDNLLEDQNDESNRGYWDVVWSGEGITRKKGSLDKIETTNFTVISQKEHQVELSFTRMWDPSMKGKVVPLKFDKRFVMRSGSPGFYTYAIYEHLEGWPAFNIENVRIAFKLSKDKFNYMAIADNRKRYMPQPDDRLNNRSQALAYPEAVLMANPVERSSQESGEAWKKVYGPVFVYLNSLSNGGQAQMLWEDTKKQMTMEVQSWPYDFLASNDFPPSNQRGKSRGRLVLQDGHVSVKNIPANGAYVGLAPQGDVGSWQRECKGYQFWTTANADGEFSINNIRTGNYSLYAWLTGFVGDYKYDDVITITLGSDIKMDNLVFVPPRDGPTVWEIGIPDRSAAEFYVPDPNPKYINKLFVNHPDRKKDSTYQGTTWQIKFKLNKIDKSGTYKLRLALATANVAQLLVRVNEALEKPSLFSTGVIGKDNTIARNGIHGLYWLYNVNVPSSSLLEGDNTISLTQTESISPFQVIMGSSCCDACDLNKKFQFQVDDKYEYSCRSQDIWVHGWISNKPPVGFWQISPSMESRSAGPLKQFLASHVGPTTLALFHSVHYSGGDLVLRFKKGETWKKVFGPIFIYVNSLLEGDDPLQLWQDAKQQMMSQVQDWPYDFPASEDFPKFEQRGSVSGRLVVHDRYASNESKPADGAYVGLALPGEAGSWQRECKGYQFWTRADENGNFSIYNIRTGNYSLYASVPGFIGDYRYDADITITEKSNIELGDLVYEPPRDGPTLWEIGIPDRSAAEFYVPDPNPKYRQYGLWERYAELYPDGDLNYTVNYSNYTKDWFFAQVTRKKDNATYEATTWQINFKLDNVNATATYKLRLALASAHESNLQVRINDPVVKPALFSTGIIGKENTIARHGIYGLYWLYNLDLPGAKLLQGNNIIFLTQTQSTSPFQGIMYDYIRLEGPPDF</sequence>
<gene>
    <name evidence="1" type="ORF">Patl1_08701</name>
</gene>
<comment type="caution">
    <text evidence="1">The sequence shown here is derived from an EMBL/GenBank/DDBJ whole genome shotgun (WGS) entry which is preliminary data.</text>
</comment>
<proteinExistence type="predicted"/>
<keyword evidence="2" id="KW-1185">Reference proteome</keyword>
<protein>
    <submittedName>
        <fullName evidence="1">Uncharacterized protein</fullName>
    </submittedName>
</protein>
<reference evidence="2" key="1">
    <citation type="journal article" date="2023" name="G3 (Bethesda)">
        <title>Genome assembly and association tests identify interacting loci associated with vigor, precocity, and sex in interspecific pistachio rootstocks.</title>
        <authorList>
            <person name="Palmer W."/>
            <person name="Jacygrad E."/>
            <person name="Sagayaradj S."/>
            <person name="Cavanaugh K."/>
            <person name="Han R."/>
            <person name="Bertier L."/>
            <person name="Beede B."/>
            <person name="Kafkas S."/>
            <person name="Golino D."/>
            <person name="Preece J."/>
            <person name="Michelmore R."/>
        </authorList>
    </citation>
    <scope>NUCLEOTIDE SEQUENCE [LARGE SCALE GENOMIC DNA]</scope>
</reference>
<evidence type="ECO:0000313" key="2">
    <source>
        <dbReference type="Proteomes" id="UP001164250"/>
    </source>
</evidence>
<organism evidence="1 2">
    <name type="scientific">Pistacia atlantica</name>
    <dbReference type="NCBI Taxonomy" id="434234"/>
    <lineage>
        <taxon>Eukaryota</taxon>
        <taxon>Viridiplantae</taxon>
        <taxon>Streptophyta</taxon>
        <taxon>Embryophyta</taxon>
        <taxon>Tracheophyta</taxon>
        <taxon>Spermatophyta</taxon>
        <taxon>Magnoliopsida</taxon>
        <taxon>eudicotyledons</taxon>
        <taxon>Gunneridae</taxon>
        <taxon>Pentapetalae</taxon>
        <taxon>rosids</taxon>
        <taxon>malvids</taxon>
        <taxon>Sapindales</taxon>
        <taxon>Anacardiaceae</taxon>
        <taxon>Pistacia</taxon>
    </lineage>
</organism>
<name>A0ACC1AIV4_9ROSI</name>